<keyword evidence="9" id="KW-0862">Zinc</keyword>
<protein>
    <recommendedName>
        <fullName evidence="9">Alanine--tRNA ligase</fullName>
        <ecNumber evidence="9">6.1.1.7</ecNumber>
    </recommendedName>
    <alternativeName>
        <fullName evidence="9">Alanyl-tRNA synthetase</fullName>
        <shortName evidence="9">AlaRS</shortName>
    </alternativeName>
</protein>
<dbReference type="GO" id="GO:0004813">
    <property type="term" value="F:alanine-tRNA ligase activity"/>
    <property type="evidence" value="ECO:0007669"/>
    <property type="project" value="UniProtKB-UniRule"/>
</dbReference>
<comment type="cofactor">
    <cofactor evidence="9">
        <name>Zn(2+)</name>
        <dbReference type="ChEBI" id="CHEBI:29105"/>
    </cofactor>
    <text evidence="9">Binds 1 zinc ion per subunit.</text>
</comment>
<dbReference type="InterPro" id="IPR012947">
    <property type="entry name" value="tRNA_SAD"/>
</dbReference>
<evidence type="ECO:0000256" key="9">
    <source>
        <dbReference type="HAMAP-Rule" id="MF_00036"/>
    </source>
</evidence>
<dbReference type="SUPFAM" id="SSF55681">
    <property type="entry name" value="Class II aaRS and biotin synthetases"/>
    <property type="match status" value="1"/>
</dbReference>
<dbReference type="InterPro" id="IPR023033">
    <property type="entry name" value="Ala_tRNA_ligase_euk/bac"/>
</dbReference>
<dbReference type="CDD" id="cd00673">
    <property type="entry name" value="AlaRS_core"/>
    <property type="match status" value="1"/>
</dbReference>
<dbReference type="Pfam" id="PF07973">
    <property type="entry name" value="tRNA_SAD"/>
    <property type="match status" value="1"/>
</dbReference>
<accession>A0A2M6WSG0</accession>
<evidence type="ECO:0000256" key="8">
    <source>
        <dbReference type="ARBA" id="ARBA00023146"/>
    </source>
</evidence>
<dbReference type="EC" id="6.1.1.7" evidence="9"/>
<evidence type="ECO:0000256" key="4">
    <source>
        <dbReference type="ARBA" id="ARBA00022741"/>
    </source>
</evidence>
<sequence length="588" mass="65687">MLTSQELRDKFLQFFKEHNHAIIHSASLIPENDPTVLFTTAGMHPLVPYLLGQVHPAGVRLADAQKCIRTGDIDEVGDTTHLTFFEMLGNWSLGDYFKAESIAWSWEFLTDTKWLGLDKNRLAVTVFEGDANAPFDQESYDLWRNVGVAESRIVRLGKDDNWWGPAGLTGPCGPDTEIFYWTGTTPVPKQYDPTDKNWVEIWNNVFMAYNKTTNGIFEPLVQKNVDTGMGLERILCVVNGISDIYHTDLFSLAILKLEKLSGLKYNDNPTAFRVVADHLRAAVMIIGDSKGVTPSNSDQGYVVRKLIRRAIRFSRVLNINGDFCGELAQIFINIFATAYPEIATNQAKILTELAKEEKQFSSALANGLKQFNKFTTDLSGTKAFDLYQTYGFPLEMTIELAMEKGFKVDIAGFETELAKHQDLSRTATAGRFKGGLADHGDTTTRLHTATHLLLAALRQVLGDHVYQKGSNITADRLRLDFSHPDKMTEEQKQQVEILVNRAISQALPINCEEMALDQAKKIGAMGVFESKYDDKVKVYSIGKGETLFSREICGGPHVANTSELKHFAIQKEEASSAGVRRIKAILVE</sequence>
<proteinExistence type="inferred from homology"/>
<dbReference type="SUPFAM" id="SSF101353">
    <property type="entry name" value="Putative anticodon-binding domain of alanyl-tRNA synthetase (AlaRS)"/>
    <property type="match status" value="1"/>
</dbReference>
<organism evidence="11 12">
    <name type="scientific">Candidatus Falkowbacteria bacterium CG10_big_fil_rev_8_21_14_0_10_37_14</name>
    <dbReference type="NCBI Taxonomy" id="1974561"/>
    <lineage>
        <taxon>Bacteria</taxon>
        <taxon>Candidatus Falkowiibacteriota</taxon>
    </lineage>
</organism>
<dbReference type="InterPro" id="IPR018163">
    <property type="entry name" value="Thr/Ala-tRNA-synth_IIc_edit"/>
</dbReference>
<comment type="function">
    <text evidence="9">Catalyzes the attachment of alanine to tRNA(Ala) in a two-step reaction: alanine is first activated by ATP to form Ala-AMP and then transferred to the acceptor end of tRNA(Ala). Also edits incorrectly charged Ser-tRNA(Ala) and Gly-tRNA(Ala) via its editing domain.</text>
</comment>
<dbReference type="AlphaFoldDB" id="A0A2M6WSG0"/>
<keyword evidence="3 9" id="KW-0436">Ligase</keyword>
<comment type="catalytic activity">
    <reaction evidence="9">
        <text>tRNA(Ala) + L-alanine + ATP = L-alanyl-tRNA(Ala) + AMP + diphosphate</text>
        <dbReference type="Rhea" id="RHEA:12540"/>
        <dbReference type="Rhea" id="RHEA-COMP:9657"/>
        <dbReference type="Rhea" id="RHEA-COMP:9923"/>
        <dbReference type="ChEBI" id="CHEBI:30616"/>
        <dbReference type="ChEBI" id="CHEBI:33019"/>
        <dbReference type="ChEBI" id="CHEBI:57972"/>
        <dbReference type="ChEBI" id="CHEBI:78442"/>
        <dbReference type="ChEBI" id="CHEBI:78497"/>
        <dbReference type="ChEBI" id="CHEBI:456215"/>
        <dbReference type="EC" id="6.1.1.7"/>
    </reaction>
</comment>
<reference evidence="12" key="1">
    <citation type="submission" date="2017-09" db="EMBL/GenBank/DDBJ databases">
        <title>Depth-based differentiation of microbial function through sediment-hosted aquifers and enrichment of novel symbionts in the deep terrestrial subsurface.</title>
        <authorList>
            <person name="Probst A.J."/>
            <person name="Ladd B."/>
            <person name="Jarett J.K."/>
            <person name="Geller-Mcgrath D.E."/>
            <person name="Sieber C.M.K."/>
            <person name="Emerson J.B."/>
            <person name="Anantharaman K."/>
            <person name="Thomas B.C."/>
            <person name="Malmstrom R."/>
            <person name="Stieglmeier M."/>
            <person name="Klingl A."/>
            <person name="Woyke T."/>
            <person name="Ryan C.M."/>
            <person name="Banfield J.F."/>
        </authorList>
    </citation>
    <scope>NUCLEOTIDE SEQUENCE [LARGE SCALE GENOMIC DNA]</scope>
</reference>
<feature type="binding site" evidence="9">
    <location>
        <position position="451"/>
    </location>
    <ligand>
        <name>Zn(2+)</name>
        <dbReference type="ChEBI" id="CHEBI:29105"/>
    </ligand>
</feature>
<feature type="binding site" evidence="9">
    <location>
        <position position="557"/>
    </location>
    <ligand>
        <name>Zn(2+)</name>
        <dbReference type="ChEBI" id="CHEBI:29105"/>
    </ligand>
</feature>
<feature type="domain" description="Alanyl-transfer RNA synthetases family profile" evidence="10">
    <location>
        <begin position="2"/>
        <end position="588"/>
    </location>
</feature>
<dbReference type="InterPro" id="IPR018164">
    <property type="entry name" value="Ala-tRNA-synth_IIc_N"/>
</dbReference>
<name>A0A2M6WSG0_9BACT</name>
<dbReference type="InterPro" id="IPR018165">
    <property type="entry name" value="Ala-tRNA-synth_IIc_core"/>
</dbReference>
<comment type="domain">
    <text evidence="9">Consists of three domains; the N-terminal catalytic domain, the editing domain and the C-terminal C-Ala domain. The editing domain removes incorrectly charged amino acids, while the C-Ala domain, along with tRNA(Ala), serves as a bridge to cooperatively bring together the editing and aminoacylation centers thus stimulating deacylation of misacylated tRNAs.</text>
</comment>
<dbReference type="GO" id="GO:0005829">
    <property type="term" value="C:cytosol"/>
    <property type="evidence" value="ECO:0007669"/>
    <property type="project" value="TreeGrafter"/>
</dbReference>
<dbReference type="GO" id="GO:0005524">
    <property type="term" value="F:ATP binding"/>
    <property type="evidence" value="ECO:0007669"/>
    <property type="project" value="UniProtKB-UniRule"/>
</dbReference>
<dbReference type="Gene3D" id="3.30.54.20">
    <property type="match status" value="1"/>
</dbReference>
<dbReference type="Gene3D" id="3.30.980.10">
    <property type="entry name" value="Threonyl-trna Synthetase, Chain A, domain 2"/>
    <property type="match status" value="1"/>
</dbReference>
<keyword evidence="7 9" id="KW-0648">Protein biosynthesis</keyword>
<evidence type="ECO:0000256" key="1">
    <source>
        <dbReference type="ARBA" id="ARBA00008226"/>
    </source>
</evidence>
<evidence type="ECO:0000256" key="3">
    <source>
        <dbReference type="ARBA" id="ARBA00022598"/>
    </source>
</evidence>
<dbReference type="NCBIfam" id="NF002436">
    <property type="entry name" value="PRK01584.1"/>
    <property type="match status" value="1"/>
</dbReference>
<dbReference type="GO" id="GO:0000049">
    <property type="term" value="F:tRNA binding"/>
    <property type="evidence" value="ECO:0007669"/>
    <property type="project" value="UniProtKB-KW"/>
</dbReference>
<comment type="similarity">
    <text evidence="1 9">Belongs to the class-II aminoacyl-tRNA synthetase family.</text>
</comment>
<keyword evidence="8 9" id="KW-0030">Aminoacyl-tRNA synthetase</keyword>
<dbReference type="PANTHER" id="PTHR11777:SF9">
    <property type="entry name" value="ALANINE--TRNA LIGASE, CYTOPLASMIC"/>
    <property type="match status" value="1"/>
</dbReference>
<evidence type="ECO:0000313" key="12">
    <source>
        <dbReference type="Proteomes" id="UP000228533"/>
    </source>
</evidence>
<keyword evidence="9" id="KW-0479">Metal-binding</keyword>
<dbReference type="InterPro" id="IPR018162">
    <property type="entry name" value="Ala-tRNA-ligase_IIc_anticod-bd"/>
</dbReference>
<comment type="caution">
    <text evidence="11">The sequence shown here is derived from an EMBL/GenBank/DDBJ whole genome shotgun (WGS) entry which is preliminary data.</text>
</comment>
<dbReference type="PANTHER" id="PTHR11777">
    <property type="entry name" value="ALANYL-TRNA SYNTHETASE"/>
    <property type="match status" value="1"/>
</dbReference>
<dbReference type="Pfam" id="PF01411">
    <property type="entry name" value="tRNA-synt_2c"/>
    <property type="match status" value="1"/>
</dbReference>
<evidence type="ECO:0000313" key="11">
    <source>
        <dbReference type="EMBL" id="PIT95747.1"/>
    </source>
</evidence>
<feature type="binding site" evidence="9">
    <location>
        <position position="447"/>
    </location>
    <ligand>
        <name>Zn(2+)</name>
        <dbReference type="ChEBI" id="CHEBI:29105"/>
    </ligand>
</feature>
<dbReference type="InterPro" id="IPR045864">
    <property type="entry name" value="aa-tRNA-synth_II/BPL/LPL"/>
</dbReference>
<dbReference type="Gene3D" id="3.30.930.10">
    <property type="entry name" value="Bira Bifunctional Protein, Domain 2"/>
    <property type="match status" value="1"/>
</dbReference>
<dbReference type="GO" id="GO:0008270">
    <property type="term" value="F:zinc ion binding"/>
    <property type="evidence" value="ECO:0007669"/>
    <property type="project" value="UniProtKB-UniRule"/>
</dbReference>
<dbReference type="EMBL" id="PFAM01000023">
    <property type="protein sequence ID" value="PIT95747.1"/>
    <property type="molecule type" value="Genomic_DNA"/>
</dbReference>
<keyword evidence="2 9" id="KW-0820">tRNA-binding</keyword>
<dbReference type="PRINTS" id="PR00980">
    <property type="entry name" value="TRNASYNTHALA"/>
</dbReference>
<dbReference type="SUPFAM" id="SSF55186">
    <property type="entry name" value="ThrRS/AlaRS common domain"/>
    <property type="match status" value="1"/>
</dbReference>
<evidence type="ECO:0000256" key="2">
    <source>
        <dbReference type="ARBA" id="ARBA00022555"/>
    </source>
</evidence>
<dbReference type="PROSITE" id="PS50860">
    <property type="entry name" value="AA_TRNA_LIGASE_II_ALA"/>
    <property type="match status" value="1"/>
</dbReference>
<keyword evidence="6 9" id="KW-0694">RNA-binding</keyword>
<evidence type="ECO:0000256" key="6">
    <source>
        <dbReference type="ARBA" id="ARBA00022884"/>
    </source>
</evidence>
<dbReference type="GO" id="GO:0006419">
    <property type="term" value="P:alanyl-tRNA aminoacylation"/>
    <property type="evidence" value="ECO:0007669"/>
    <property type="project" value="UniProtKB-UniRule"/>
</dbReference>
<gene>
    <name evidence="9" type="primary">alaS</name>
    <name evidence="11" type="ORF">COT94_04125</name>
</gene>
<feature type="binding site" evidence="9">
    <location>
        <position position="553"/>
    </location>
    <ligand>
        <name>Zn(2+)</name>
        <dbReference type="ChEBI" id="CHEBI:29105"/>
    </ligand>
</feature>
<evidence type="ECO:0000256" key="7">
    <source>
        <dbReference type="ARBA" id="ARBA00022917"/>
    </source>
</evidence>
<dbReference type="HAMAP" id="MF_00036_B">
    <property type="entry name" value="Ala_tRNA_synth_B"/>
    <property type="match status" value="1"/>
</dbReference>
<evidence type="ECO:0000259" key="10">
    <source>
        <dbReference type="PROSITE" id="PS50860"/>
    </source>
</evidence>
<keyword evidence="5 9" id="KW-0067">ATP-binding</keyword>
<keyword evidence="9" id="KW-0963">Cytoplasm</keyword>
<dbReference type="Proteomes" id="UP000228533">
    <property type="component" value="Unassembled WGS sequence"/>
</dbReference>
<comment type="subcellular location">
    <subcellularLocation>
        <location evidence="9">Cytoplasm</location>
    </subcellularLocation>
</comment>
<keyword evidence="4 9" id="KW-0547">Nucleotide-binding</keyword>
<dbReference type="FunFam" id="3.30.980.10:FF:000004">
    <property type="entry name" value="Alanine--tRNA ligase, cytoplasmic"/>
    <property type="match status" value="1"/>
</dbReference>
<dbReference type="SMART" id="SM00863">
    <property type="entry name" value="tRNA_SAD"/>
    <property type="match status" value="1"/>
</dbReference>
<evidence type="ECO:0000256" key="5">
    <source>
        <dbReference type="ARBA" id="ARBA00022840"/>
    </source>
</evidence>
<dbReference type="InterPro" id="IPR050058">
    <property type="entry name" value="Ala-tRNA_ligase"/>
</dbReference>
<dbReference type="GO" id="GO:0002161">
    <property type="term" value="F:aminoacyl-tRNA deacylase activity"/>
    <property type="evidence" value="ECO:0007669"/>
    <property type="project" value="TreeGrafter"/>
</dbReference>
<dbReference type="InterPro" id="IPR002318">
    <property type="entry name" value="Ala-tRNA-lgiase_IIc"/>
</dbReference>